<reference evidence="2" key="1">
    <citation type="journal article" date="2023" name="Mol. Biol. Evol.">
        <title>Third-Generation Sequencing Reveals the Adaptive Role of the Epigenome in Three Deep-Sea Polychaetes.</title>
        <authorList>
            <person name="Perez M."/>
            <person name="Aroh O."/>
            <person name="Sun Y."/>
            <person name="Lan Y."/>
            <person name="Juniper S.K."/>
            <person name="Young C.R."/>
            <person name="Angers B."/>
            <person name="Qian P.Y."/>
        </authorList>
    </citation>
    <scope>NUCLEOTIDE SEQUENCE</scope>
    <source>
        <strain evidence="2">P08H-3</strain>
    </source>
</reference>
<evidence type="ECO:0000313" key="3">
    <source>
        <dbReference type="Proteomes" id="UP001208570"/>
    </source>
</evidence>
<comment type="caution">
    <text evidence="2">The sequence shown here is derived from an EMBL/GenBank/DDBJ whole genome shotgun (WGS) entry which is preliminary data.</text>
</comment>
<dbReference type="AlphaFoldDB" id="A0AAD9J5K1"/>
<sequence>MDVNILTFVLLSTPILGAVIPIQKWQPGTRYRADSIRAQVKLELFIDLLCPDSGAVWPEAKRIAETYGEDQVDLVVHQYPLPYHQHAHLAAQGFYLVQDLMNDTWAFNYMEWVLERSDLFRSPSTETRTTVEIKSFLAEYVRGIPGNRLSSAQFVRYVDFYRNPAVYAWKYGAQRGVSGTPWYFVNGVDLGISHALMYEEFSNLLDRLLN</sequence>
<accession>A0AAD9J5K1</accession>
<evidence type="ECO:0008006" key="4">
    <source>
        <dbReference type="Google" id="ProtNLM"/>
    </source>
</evidence>
<keyword evidence="3" id="KW-1185">Reference proteome</keyword>
<dbReference type="EMBL" id="JAODUP010000581">
    <property type="protein sequence ID" value="KAK2146854.1"/>
    <property type="molecule type" value="Genomic_DNA"/>
</dbReference>
<dbReference type="PANTHER" id="PTHR33875">
    <property type="entry name" value="OS09G0542200 PROTEIN"/>
    <property type="match status" value="1"/>
</dbReference>
<feature type="chain" id="PRO_5041907388" description="Thioredoxin-like fold domain-containing protein" evidence="1">
    <location>
        <begin position="18"/>
        <end position="210"/>
    </location>
</feature>
<dbReference type="Proteomes" id="UP001208570">
    <property type="component" value="Unassembled WGS sequence"/>
</dbReference>
<proteinExistence type="predicted"/>
<keyword evidence="1" id="KW-0732">Signal</keyword>
<feature type="signal peptide" evidence="1">
    <location>
        <begin position="1"/>
        <end position="17"/>
    </location>
</feature>
<evidence type="ECO:0000256" key="1">
    <source>
        <dbReference type="SAM" id="SignalP"/>
    </source>
</evidence>
<dbReference type="SUPFAM" id="SSF52833">
    <property type="entry name" value="Thioredoxin-like"/>
    <property type="match status" value="1"/>
</dbReference>
<dbReference type="CDD" id="cd02972">
    <property type="entry name" value="DsbA_family"/>
    <property type="match status" value="1"/>
</dbReference>
<name>A0AAD9J5K1_9ANNE</name>
<organism evidence="2 3">
    <name type="scientific">Paralvinella palmiformis</name>
    <dbReference type="NCBI Taxonomy" id="53620"/>
    <lineage>
        <taxon>Eukaryota</taxon>
        <taxon>Metazoa</taxon>
        <taxon>Spiralia</taxon>
        <taxon>Lophotrochozoa</taxon>
        <taxon>Annelida</taxon>
        <taxon>Polychaeta</taxon>
        <taxon>Sedentaria</taxon>
        <taxon>Canalipalpata</taxon>
        <taxon>Terebellida</taxon>
        <taxon>Terebelliformia</taxon>
        <taxon>Alvinellidae</taxon>
        <taxon>Paralvinella</taxon>
    </lineage>
</organism>
<protein>
    <recommendedName>
        <fullName evidence="4">Thioredoxin-like fold domain-containing protein</fullName>
    </recommendedName>
</protein>
<dbReference type="InterPro" id="IPR036249">
    <property type="entry name" value="Thioredoxin-like_sf"/>
</dbReference>
<dbReference type="PANTHER" id="PTHR33875:SF2">
    <property type="entry name" value="ACR183CP"/>
    <property type="match status" value="1"/>
</dbReference>
<gene>
    <name evidence="2" type="ORF">LSH36_581g00004</name>
</gene>
<dbReference type="Gene3D" id="3.40.30.10">
    <property type="entry name" value="Glutaredoxin"/>
    <property type="match status" value="1"/>
</dbReference>
<evidence type="ECO:0000313" key="2">
    <source>
        <dbReference type="EMBL" id="KAK2146854.1"/>
    </source>
</evidence>